<dbReference type="EMBL" id="CAJFCW020000006">
    <property type="protein sequence ID" value="CAG9124002.1"/>
    <property type="molecule type" value="Genomic_DNA"/>
</dbReference>
<accession>A0A811LEX1</accession>
<reference evidence="2" key="1">
    <citation type="submission" date="2020-09" db="EMBL/GenBank/DDBJ databases">
        <authorList>
            <person name="Kikuchi T."/>
        </authorList>
    </citation>
    <scope>NUCLEOTIDE SEQUENCE</scope>
    <source>
        <strain evidence="2">SH1</strain>
    </source>
</reference>
<sequence>MLSTIKLLFIALIGLILVSEFAHASPHYSWSSSQMKFMRRFGGYGGYGGYYPGGFYQPPVYAWPYGK</sequence>
<keyword evidence="1" id="KW-0732">Signal</keyword>
<name>A0A811LEX1_9BILA</name>
<comment type="caution">
    <text evidence="2">The sequence shown here is derived from an EMBL/GenBank/DDBJ whole genome shotgun (WGS) entry which is preliminary data.</text>
</comment>
<protein>
    <submittedName>
        <fullName evidence="2">Uncharacterized protein</fullName>
    </submittedName>
</protein>
<evidence type="ECO:0000313" key="2">
    <source>
        <dbReference type="EMBL" id="CAD5228020.1"/>
    </source>
</evidence>
<dbReference type="Proteomes" id="UP000614601">
    <property type="component" value="Unassembled WGS sequence"/>
</dbReference>
<evidence type="ECO:0000256" key="1">
    <source>
        <dbReference type="SAM" id="SignalP"/>
    </source>
</evidence>
<keyword evidence="3" id="KW-1185">Reference proteome</keyword>
<dbReference type="Proteomes" id="UP000783686">
    <property type="component" value="Unassembled WGS sequence"/>
</dbReference>
<gene>
    <name evidence="2" type="ORF">BOKJ2_LOCUS12469</name>
</gene>
<feature type="signal peptide" evidence="1">
    <location>
        <begin position="1"/>
        <end position="24"/>
    </location>
</feature>
<feature type="chain" id="PRO_5035682034" evidence="1">
    <location>
        <begin position="25"/>
        <end position="67"/>
    </location>
</feature>
<organism evidence="2 3">
    <name type="scientific">Bursaphelenchus okinawaensis</name>
    <dbReference type="NCBI Taxonomy" id="465554"/>
    <lineage>
        <taxon>Eukaryota</taxon>
        <taxon>Metazoa</taxon>
        <taxon>Ecdysozoa</taxon>
        <taxon>Nematoda</taxon>
        <taxon>Chromadorea</taxon>
        <taxon>Rhabditida</taxon>
        <taxon>Tylenchina</taxon>
        <taxon>Tylenchomorpha</taxon>
        <taxon>Aphelenchoidea</taxon>
        <taxon>Aphelenchoididae</taxon>
        <taxon>Bursaphelenchus</taxon>
    </lineage>
</organism>
<proteinExistence type="predicted"/>
<dbReference type="AlphaFoldDB" id="A0A811LEX1"/>
<dbReference type="EMBL" id="CAJFDH010000006">
    <property type="protein sequence ID" value="CAD5228020.1"/>
    <property type="molecule type" value="Genomic_DNA"/>
</dbReference>
<evidence type="ECO:0000313" key="3">
    <source>
        <dbReference type="Proteomes" id="UP000614601"/>
    </source>
</evidence>